<proteinExistence type="predicted"/>
<dbReference type="AlphaFoldDB" id="A0A6H1ZQQ2"/>
<organism evidence="1">
    <name type="scientific">viral metagenome</name>
    <dbReference type="NCBI Taxonomy" id="1070528"/>
    <lineage>
        <taxon>unclassified sequences</taxon>
        <taxon>metagenomes</taxon>
        <taxon>organismal metagenomes</taxon>
    </lineage>
</organism>
<dbReference type="EMBL" id="MT142467">
    <property type="protein sequence ID" value="QJA81690.1"/>
    <property type="molecule type" value="Genomic_DNA"/>
</dbReference>
<evidence type="ECO:0000313" key="2">
    <source>
        <dbReference type="EMBL" id="QJA81690.1"/>
    </source>
</evidence>
<evidence type="ECO:0000313" key="1">
    <source>
        <dbReference type="EMBL" id="QJA49751.1"/>
    </source>
</evidence>
<dbReference type="EMBL" id="MT144152">
    <property type="protein sequence ID" value="QJA49751.1"/>
    <property type="molecule type" value="Genomic_DNA"/>
</dbReference>
<name>A0A6H1ZQQ2_9ZZZZ</name>
<protein>
    <submittedName>
        <fullName evidence="1">Uncharacterized protein</fullName>
    </submittedName>
</protein>
<accession>A0A6H1ZQQ2</accession>
<sequence>MIYQKIKHSEFCPKNIGDKVVFIKDPPWVNHVEMDRVLTVTHIGGMIVSVVDEETGGTGKGFLTDFRMVL</sequence>
<reference evidence="1" key="1">
    <citation type="submission" date="2020-03" db="EMBL/GenBank/DDBJ databases">
        <title>The deep terrestrial virosphere.</title>
        <authorList>
            <person name="Holmfeldt K."/>
            <person name="Nilsson E."/>
            <person name="Simone D."/>
            <person name="Lopez-Fernandez M."/>
            <person name="Wu X."/>
            <person name="de Brujin I."/>
            <person name="Lundin D."/>
            <person name="Andersson A."/>
            <person name="Bertilsson S."/>
            <person name="Dopson M."/>
        </authorList>
    </citation>
    <scope>NUCLEOTIDE SEQUENCE</scope>
    <source>
        <strain evidence="2">MM415A00502</strain>
        <strain evidence="1">TM448A01450</strain>
    </source>
</reference>
<gene>
    <name evidence="2" type="ORF">MM415A00502_0014</name>
    <name evidence="1" type="ORF">TM448A01450_0017</name>
</gene>